<keyword evidence="4" id="KW-1185">Reference proteome</keyword>
<dbReference type="OrthoDB" id="3357985at2759"/>
<dbReference type="PROSITE" id="PS50097">
    <property type="entry name" value="BTB"/>
    <property type="match status" value="1"/>
</dbReference>
<dbReference type="InterPro" id="IPR011333">
    <property type="entry name" value="SKP1/BTB/POZ_sf"/>
</dbReference>
<proteinExistence type="predicted"/>
<evidence type="ECO:0000313" key="4">
    <source>
        <dbReference type="Proteomes" id="UP000076727"/>
    </source>
</evidence>
<reference evidence="3 4" key="1">
    <citation type="journal article" date="2016" name="Mol. Biol. Evol.">
        <title>Comparative Genomics of Early-Diverging Mushroom-Forming Fungi Provides Insights into the Origins of Lignocellulose Decay Capabilities.</title>
        <authorList>
            <person name="Nagy L.G."/>
            <person name="Riley R."/>
            <person name="Tritt A."/>
            <person name="Adam C."/>
            <person name="Daum C."/>
            <person name="Floudas D."/>
            <person name="Sun H."/>
            <person name="Yadav J.S."/>
            <person name="Pangilinan J."/>
            <person name="Larsson K.H."/>
            <person name="Matsuura K."/>
            <person name="Barry K."/>
            <person name="Labutti K."/>
            <person name="Kuo R."/>
            <person name="Ohm R.A."/>
            <person name="Bhattacharya S.S."/>
            <person name="Shirouzu T."/>
            <person name="Yoshinaga Y."/>
            <person name="Martin F.M."/>
            <person name="Grigoriev I.V."/>
            <person name="Hibbett D.S."/>
        </authorList>
    </citation>
    <scope>NUCLEOTIDE SEQUENCE [LARGE SCALE GENOMIC DNA]</scope>
    <source>
        <strain evidence="3 4">L-15889</strain>
    </source>
</reference>
<evidence type="ECO:0000259" key="2">
    <source>
        <dbReference type="PROSITE" id="PS50097"/>
    </source>
</evidence>
<dbReference type="Gene3D" id="3.30.710.10">
    <property type="entry name" value="Potassium Channel Kv1.1, Chain A"/>
    <property type="match status" value="1"/>
</dbReference>
<dbReference type="Proteomes" id="UP000076727">
    <property type="component" value="Unassembled WGS sequence"/>
</dbReference>
<protein>
    <recommendedName>
        <fullName evidence="2">BTB domain-containing protein</fullName>
    </recommendedName>
</protein>
<sequence>MDEPNAANGEQADPPETDAPAPFNKPTADLILRSSDRMNFRVRKAILAEASPVFEDMFTFPLPQSPDEPAGSPPVVDMAEDGHTLEGLLSLCYPIRKMPIQSLEEATILLDAARKYSMDGALTFLGDRLIDFAKAGPVRVYALATRYQLQEEVVRAAAKAFLNIYIHNAHLKSLEDLNHISASAYLRLLDYRDRCAAAAVRVFDTYTWIDSSRWCWLSCGSSGCASGCAGPFKDGRHSRLAAWWEKMMSYCRKLVLANPCGEALASRSCTAVALAEAGKCNNCRSLAPHELEGFMALLINEVDKAVAQVELDIV</sequence>
<dbReference type="SMART" id="SM00225">
    <property type="entry name" value="BTB"/>
    <property type="match status" value="1"/>
</dbReference>
<gene>
    <name evidence="3" type="ORF">DAEQUDRAFT_814611</name>
</gene>
<dbReference type="EMBL" id="KV429114">
    <property type="protein sequence ID" value="KZT64995.1"/>
    <property type="molecule type" value="Genomic_DNA"/>
</dbReference>
<dbReference type="AlphaFoldDB" id="A0A165LY27"/>
<feature type="region of interest" description="Disordered" evidence="1">
    <location>
        <begin position="1"/>
        <end position="27"/>
    </location>
</feature>
<feature type="domain" description="BTB" evidence="2">
    <location>
        <begin position="28"/>
        <end position="93"/>
    </location>
</feature>
<accession>A0A165LY27</accession>
<dbReference type="SUPFAM" id="SSF54695">
    <property type="entry name" value="POZ domain"/>
    <property type="match status" value="1"/>
</dbReference>
<dbReference type="STRING" id="1314783.A0A165LY27"/>
<name>A0A165LY27_9APHY</name>
<evidence type="ECO:0000313" key="3">
    <source>
        <dbReference type="EMBL" id="KZT64995.1"/>
    </source>
</evidence>
<dbReference type="InterPro" id="IPR000210">
    <property type="entry name" value="BTB/POZ_dom"/>
</dbReference>
<dbReference type="Pfam" id="PF00651">
    <property type="entry name" value="BTB"/>
    <property type="match status" value="1"/>
</dbReference>
<evidence type="ECO:0000256" key="1">
    <source>
        <dbReference type="SAM" id="MobiDB-lite"/>
    </source>
</evidence>
<organism evidence="3 4">
    <name type="scientific">Daedalea quercina L-15889</name>
    <dbReference type="NCBI Taxonomy" id="1314783"/>
    <lineage>
        <taxon>Eukaryota</taxon>
        <taxon>Fungi</taxon>
        <taxon>Dikarya</taxon>
        <taxon>Basidiomycota</taxon>
        <taxon>Agaricomycotina</taxon>
        <taxon>Agaricomycetes</taxon>
        <taxon>Polyporales</taxon>
        <taxon>Fomitopsis</taxon>
    </lineage>
</organism>